<comment type="caution">
    <text evidence="1">The sequence shown here is derived from an EMBL/GenBank/DDBJ whole genome shotgun (WGS) entry which is preliminary data.</text>
</comment>
<accession>A0A495IUV0</accession>
<evidence type="ECO:0000313" key="2">
    <source>
        <dbReference type="Proteomes" id="UP000274762"/>
    </source>
</evidence>
<sequence length="124" mass="13030">MKNAEKQWNRNPKTARVVAAVASKSPAVVTAKAAYKTGRATATVLPKLIGFGIAGTGLAHLVLPQAFESITKLAFPENTREWIYANGASETMIGLAISNSPTRVCGLVGLAAYVGFLGSRIVRS</sequence>
<dbReference type="RefSeq" id="WP_307715602.1">
    <property type="nucleotide sequence ID" value="NZ_CBCRXS010000016.1"/>
</dbReference>
<name>A0A315SCX8_WILMA</name>
<gene>
    <name evidence="1" type="ORF">DFJ75_4889</name>
</gene>
<proteinExistence type="predicted"/>
<protein>
    <recommendedName>
        <fullName evidence="3">DoxX-like protein</fullName>
    </recommendedName>
</protein>
<dbReference type="Proteomes" id="UP000274762">
    <property type="component" value="Unassembled WGS sequence"/>
</dbReference>
<organism evidence="1 2">
    <name type="scientific">Williamsia marianensis</name>
    <dbReference type="NCBI Taxonomy" id="85044"/>
    <lineage>
        <taxon>Bacteria</taxon>
        <taxon>Bacillati</taxon>
        <taxon>Actinomycetota</taxon>
        <taxon>Actinomycetes</taxon>
        <taxon>Mycobacteriales</taxon>
        <taxon>Nocardiaceae</taxon>
        <taxon>Williamsia</taxon>
    </lineage>
</organism>
<reference evidence="1 2" key="1">
    <citation type="submission" date="2018-10" db="EMBL/GenBank/DDBJ databases">
        <title>Sequencing the genomes of 1000 actinobacteria strains.</title>
        <authorList>
            <person name="Klenk H.-P."/>
        </authorList>
    </citation>
    <scope>NUCLEOTIDE SEQUENCE [LARGE SCALE GENOMIC DNA]</scope>
    <source>
        <strain evidence="1 2">DSM 44343</strain>
    </source>
</reference>
<evidence type="ECO:0000313" key="1">
    <source>
        <dbReference type="EMBL" id="RKR79758.1"/>
    </source>
</evidence>
<dbReference type="AlphaFoldDB" id="A0A315SCX8"/>
<evidence type="ECO:0008006" key="3">
    <source>
        <dbReference type="Google" id="ProtNLM"/>
    </source>
</evidence>
<dbReference type="EMBL" id="RBKV01000002">
    <property type="protein sequence ID" value="RKR79758.1"/>
    <property type="molecule type" value="Genomic_DNA"/>
</dbReference>
<accession>A0A315SCX8</accession>